<dbReference type="InterPro" id="IPR013320">
    <property type="entry name" value="ConA-like_dom_sf"/>
</dbReference>
<feature type="signal peptide" evidence="18">
    <location>
        <begin position="1"/>
        <end position="17"/>
    </location>
</feature>
<dbReference type="EMBL" id="JACBKZ010000010">
    <property type="protein sequence ID" value="KAF5940854.1"/>
    <property type="molecule type" value="Genomic_DNA"/>
</dbReference>
<evidence type="ECO:0000256" key="16">
    <source>
        <dbReference type="PROSITE-ProRule" id="PRU10141"/>
    </source>
</evidence>
<keyword evidence="10" id="KW-0418">Kinase</keyword>
<dbReference type="PROSITE" id="PS00108">
    <property type="entry name" value="PROTEIN_KINASE_ST"/>
    <property type="match status" value="1"/>
</dbReference>
<evidence type="ECO:0000256" key="1">
    <source>
        <dbReference type="ARBA" id="ARBA00004251"/>
    </source>
</evidence>
<dbReference type="InterPro" id="IPR001220">
    <property type="entry name" value="Legume_lectin_dom"/>
</dbReference>
<dbReference type="CDD" id="cd06899">
    <property type="entry name" value="lectin_legume_LecRK_Arcelin_ConA"/>
    <property type="match status" value="1"/>
</dbReference>
<dbReference type="Gene3D" id="1.10.510.10">
    <property type="entry name" value="Transferase(Phosphotransferase) domain 1"/>
    <property type="match status" value="1"/>
</dbReference>
<dbReference type="Gene3D" id="2.60.120.200">
    <property type="match status" value="1"/>
</dbReference>
<dbReference type="GO" id="GO:0005524">
    <property type="term" value="F:ATP binding"/>
    <property type="evidence" value="ECO:0007669"/>
    <property type="project" value="UniProtKB-UniRule"/>
</dbReference>
<dbReference type="GO" id="GO:0002229">
    <property type="term" value="P:defense response to oomycetes"/>
    <property type="evidence" value="ECO:0007669"/>
    <property type="project" value="UniProtKB-ARBA"/>
</dbReference>
<evidence type="ECO:0000256" key="18">
    <source>
        <dbReference type="SAM" id="SignalP"/>
    </source>
</evidence>
<keyword evidence="6 17" id="KW-0812">Transmembrane</keyword>
<dbReference type="Gene3D" id="3.30.200.20">
    <property type="entry name" value="Phosphorylase Kinase, domain 1"/>
    <property type="match status" value="1"/>
</dbReference>
<evidence type="ECO:0000256" key="9">
    <source>
        <dbReference type="ARBA" id="ARBA00022741"/>
    </source>
</evidence>
<keyword evidence="7 18" id="KW-0732">Signal</keyword>
<evidence type="ECO:0000256" key="10">
    <source>
        <dbReference type="ARBA" id="ARBA00022777"/>
    </source>
</evidence>
<dbReference type="InterPro" id="IPR008271">
    <property type="entry name" value="Ser/Thr_kinase_AS"/>
</dbReference>
<dbReference type="PROSITE" id="PS00107">
    <property type="entry name" value="PROTEIN_KINASE_ATP"/>
    <property type="match status" value="1"/>
</dbReference>
<keyword evidence="5" id="KW-0808">Transferase</keyword>
<dbReference type="InterPro" id="IPR000719">
    <property type="entry name" value="Prot_kinase_dom"/>
</dbReference>
<evidence type="ECO:0000256" key="12">
    <source>
        <dbReference type="ARBA" id="ARBA00022989"/>
    </source>
</evidence>
<dbReference type="GO" id="GO:0004672">
    <property type="term" value="F:protein kinase activity"/>
    <property type="evidence" value="ECO:0007669"/>
    <property type="project" value="InterPro"/>
</dbReference>
<dbReference type="Pfam" id="PF00139">
    <property type="entry name" value="Lectin_legB"/>
    <property type="match status" value="1"/>
</dbReference>
<feature type="chain" id="PRO_5029633593" description="Protein kinase domain-containing protein" evidence="18">
    <location>
        <begin position="18"/>
        <end position="662"/>
    </location>
</feature>
<evidence type="ECO:0000256" key="6">
    <source>
        <dbReference type="ARBA" id="ARBA00022692"/>
    </source>
</evidence>
<feature type="domain" description="Protein kinase" evidence="19">
    <location>
        <begin position="336"/>
        <end position="590"/>
    </location>
</feature>
<dbReference type="InterPro" id="IPR050528">
    <property type="entry name" value="L-type_Lectin-RKs"/>
</dbReference>
<evidence type="ECO:0000256" key="14">
    <source>
        <dbReference type="ARBA" id="ARBA00023170"/>
    </source>
</evidence>
<comment type="subcellular location">
    <subcellularLocation>
        <location evidence="1">Cell membrane</location>
        <topology evidence="1">Single-pass type I membrane protein</topology>
    </subcellularLocation>
</comment>
<evidence type="ECO:0000256" key="13">
    <source>
        <dbReference type="ARBA" id="ARBA00023136"/>
    </source>
</evidence>
<evidence type="ECO:0000256" key="8">
    <source>
        <dbReference type="ARBA" id="ARBA00022734"/>
    </source>
</evidence>
<evidence type="ECO:0000256" key="7">
    <source>
        <dbReference type="ARBA" id="ARBA00022729"/>
    </source>
</evidence>
<dbReference type="GO" id="GO:0005886">
    <property type="term" value="C:plasma membrane"/>
    <property type="evidence" value="ECO:0007669"/>
    <property type="project" value="UniProtKB-SubCell"/>
</dbReference>
<evidence type="ECO:0000256" key="4">
    <source>
        <dbReference type="ARBA" id="ARBA00022475"/>
    </source>
</evidence>
<keyword evidence="14" id="KW-0675">Receptor</keyword>
<keyword evidence="8" id="KW-0430">Lectin</keyword>
<keyword evidence="4" id="KW-1003">Cell membrane</keyword>
<reference evidence="20 21" key="2">
    <citation type="submission" date="2020-07" db="EMBL/GenBank/DDBJ databases">
        <title>Genome assembly of wild tea tree DASZ reveals pedigree and selection history of tea varieties.</title>
        <authorList>
            <person name="Zhang W."/>
        </authorList>
    </citation>
    <scope>NUCLEOTIDE SEQUENCE [LARGE SCALE GENOMIC DNA]</scope>
    <source>
        <strain evidence="21">cv. G240</strain>
        <tissue evidence="20">Leaf</tissue>
    </source>
</reference>
<proteinExistence type="inferred from homology"/>
<keyword evidence="12 17" id="KW-1133">Transmembrane helix</keyword>
<sequence length="662" mass="72579">MSILLLLLFTFLSPSFTSVDSLNFSFPSFDSGSCTKGGNLICSGSATASNGTLNVTSDHQQQQPRDTPPINQIGRVLYKYPVIGWPASIRTTFSIRILTDPNSKGSGDGMAFVLAPDAQPSPANSFGSFLGIFDQSTQDVVHQLAIEFDTYKNEFDPDDNHIAIDTVSVQNPVAVKSLNSTGIYLKTGREITVRVEYDGWTKNLQIYVGYNGDPLVSFLNHTMKLRHTIPSSVYVGFTAATGTLSETHQVLAWNFTSIELPNKSLGPGNNLGVKVAVPVISGLLFLAILALPFVLRALRIRKERLARKVDIEMMIAAANGPRLFSYKKLSKATRNFSKDNLLGIGGFGSVYKGVMSKPPITIAVKKINAASKQGEKEYLAEICTISRLSHKNLLQLQGWCHDHDQLLLVYEYMPNGSLDRFIGKDDTFLDWATRYKVLLGLASALVYLHEECGNPVVHRDVKPNNVMLDSEYNAHLGDFGLARLLQNEASVTTRIAGTPGYLSPEVSLTGRVTPESDVYSFGMVVLEVVCGKRSKGIMDANSLVDSVWTLYEKGVDALLDCVDRLLEGKFDEEEVKRSLVVGLACLHPDLMLRPQMRKVIQVFLNPNEPLPNLHESRPNFVCLSFSSFSITSTTTDLGNSKVDGGSMETLPDETTVQNVGAC</sequence>
<keyword evidence="21" id="KW-1185">Reference proteome</keyword>
<gene>
    <name evidence="20" type="ORF">HYC85_022021</name>
</gene>
<comment type="caution">
    <text evidence="20">The sequence shown here is derived from an EMBL/GenBank/DDBJ whole genome shotgun (WGS) entry which is preliminary data.</text>
</comment>
<evidence type="ECO:0000313" key="21">
    <source>
        <dbReference type="Proteomes" id="UP000593564"/>
    </source>
</evidence>
<dbReference type="FunFam" id="3.30.200.20:FF:000178">
    <property type="entry name" value="serine/threonine-protein kinase PBS1-like"/>
    <property type="match status" value="1"/>
</dbReference>
<dbReference type="GO" id="GO:0030246">
    <property type="term" value="F:carbohydrate binding"/>
    <property type="evidence" value="ECO:0007669"/>
    <property type="project" value="UniProtKB-KW"/>
</dbReference>
<feature type="transmembrane region" description="Helical" evidence="17">
    <location>
        <begin position="275"/>
        <end position="298"/>
    </location>
</feature>
<dbReference type="SUPFAM" id="SSF56112">
    <property type="entry name" value="Protein kinase-like (PK-like)"/>
    <property type="match status" value="1"/>
</dbReference>
<name>A0A7J7GN42_CAMSI</name>
<evidence type="ECO:0000256" key="11">
    <source>
        <dbReference type="ARBA" id="ARBA00022840"/>
    </source>
</evidence>
<keyword evidence="13 17" id="KW-0472">Membrane</keyword>
<dbReference type="CDD" id="cd14066">
    <property type="entry name" value="STKc_IRAK"/>
    <property type="match status" value="1"/>
</dbReference>
<evidence type="ECO:0000256" key="5">
    <source>
        <dbReference type="ARBA" id="ARBA00022679"/>
    </source>
</evidence>
<comment type="similarity">
    <text evidence="2">In the N-terminal section; belongs to the leguminous lectin family.</text>
</comment>
<dbReference type="Proteomes" id="UP000593564">
    <property type="component" value="Unassembled WGS sequence"/>
</dbReference>
<organism evidence="20 21">
    <name type="scientific">Camellia sinensis</name>
    <name type="common">Tea plant</name>
    <name type="synonym">Thea sinensis</name>
    <dbReference type="NCBI Taxonomy" id="4442"/>
    <lineage>
        <taxon>Eukaryota</taxon>
        <taxon>Viridiplantae</taxon>
        <taxon>Streptophyta</taxon>
        <taxon>Embryophyta</taxon>
        <taxon>Tracheophyta</taxon>
        <taxon>Spermatophyta</taxon>
        <taxon>Magnoliopsida</taxon>
        <taxon>eudicotyledons</taxon>
        <taxon>Gunneridae</taxon>
        <taxon>Pentapetalae</taxon>
        <taxon>asterids</taxon>
        <taxon>Ericales</taxon>
        <taxon>Theaceae</taxon>
        <taxon>Camellia</taxon>
    </lineage>
</organism>
<keyword evidence="11 16" id="KW-0067">ATP-binding</keyword>
<evidence type="ECO:0000256" key="17">
    <source>
        <dbReference type="SAM" id="Phobius"/>
    </source>
</evidence>
<evidence type="ECO:0000256" key="3">
    <source>
        <dbReference type="ARBA" id="ARBA00010217"/>
    </source>
</evidence>
<dbReference type="AlphaFoldDB" id="A0A7J7GN42"/>
<keyword evidence="15" id="KW-0325">Glycoprotein</keyword>
<dbReference type="SUPFAM" id="SSF49899">
    <property type="entry name" value="Concanavalin A-like lectins/glucanases"/>
    <property type="match status" value="1"/>
</dbReference>
<keyword evidence="9 16" id="KW-0547">Nucleotide-binding</keyword>
<evidence type="ECO:0000256" key="2">
    <source>
        <dbReference type="ARBA" id="ARBA00008536"/>
    </source>
</evidence>
<dbReference type="SMART" id="SM00220">
    <property type="entry name" value="S_TKc"/>
    <property type="match status" value="1"/>
</dbReference>
<dbReference type="Pfam" id="PF00069">
    <property type="entry name" value="Pkinase"/>
    <property type="match status" value="1"/>
</dbReference>
<dbReference type="InterPro" id="IPR011009">
    <property type="entry name" value="Kinase-like_dom_sf"/>
</dbReference>
<evidence type="ECO:0000256" key="15">
    <source>
        <dbReference type="ARBA" id="ARBA00023180"/>
    </source>
</evidence>
<dbReference type="PANTHER" id="PTHR27007">
    <property type="match status" value="1"/>
</dbReference>
<reference evidence="21" key="1">
    <citation type="journal article" date="2020" name="Nat. Commun.">
        <title>Genome assembly of wild tea tree DASZ reveals pedigree and selection history of tea varieties.</title>
        <authorList>
            <person name="Zhang W."/>
            <person name="Zhang Y."/>
            <person name="Qiu H."/>
            <person name="Guo Y."/>
            <person name="Wan H."/>
            <person name="Zhang X."/>
            <person name="Scossa F."/>
            <person name="Alseekh S."/>
            <person name="Zhang Q."/>
            <person name="Wang P."/>
            <person name="Xu L."/>
            <person name="Schmidt M.H."/>
            <person name="Jia X."/>
            <person name="Li D."/>
            <person name="Zhu A."/>
            <person name="Guo F."/>
            <person name="Chen W."/>
            <person name="Ni D."/>
            <person name="Usadel B."/>
            <person name="Fernie A.R."/>
            <person name="Wen W."/>
        </authorList>
    </citation>
    <scope>NUCLEOTIDE SEQUENCE [LARGE SCALE GENOMIC DNA]</scope>
    <source>
        <strain evidence="21">cv. G240</strain>
    </source>
</reference>
<dbReference type="FunFam" id="1.10.510.10:FF:000240">
    <property type="entry name" value="Lectin-domain containing receptor kinase A4.3"/>
    <property type="match status" value="1"/>
</dbReference>
<evidence type="ECO:0000313" key="20">
    <source>
        <dbReference type="EMBL" id="KAF5940854.1"/>
    </source>
</evidence>
<dbReference type="PROSITE" id="PS50011">
    <property type="entry name" value="PROTEIN_KINASE_DOM"/>
    <property type="match status" value="1"/>
</dbReference>
<protein>
    <recommendedName>
        <fullName evidence="19">Protein kinase domain-containing protein</fullName>
    </recommendedName>
</protein>
<evidence type="ECO:0000259" key="19">
    <source>
        <dbReference type="PROSITE" id="PS50011"/>
    </source>
</evidence>
<feature type="binding site" evidence="16">
    <location>
        <position position="366"/>
    </location>
    <ligand>
        <name>ATP</name>
        <dbReference type="ChEBI" id="CHEBI:30616"/>
    </ligand>
</feature>
<dbReference type="InterPro" id="IPR017441">
    <property type="entry name" value="Protein_kinase_ATP_BS"/>
</dbReference>
<accession>A0A7J7GN42</accession>
<comment type="similarity">
    <text evidence="3">In the C-terminal section; belongs to the protein kinase superfamily. Ser/Thr protein kinase family.</text>
</comment>